<name>A0A645EQ12_9ZZZZ</name>
<sequence>MSEERVHAFDPEVIFSGGRAVTSDLDLSGIVFIEGPVEGNGAGNIVPLFFQMLLDDRFPDVFEIPVLE</sequence>
<organism evidence="1">
    <name type="scientific">bioreactor metagenome</name>
    <dbReference type="NCBI Taxonomy" id="1076179"/>
    <lineage>
        <taxon>unclassified sequences</taxon>
        <taxon>metagenomes</taxon>
        <taxon>ecological metagenomes</taxon>
    </lineage>
</organism>
<dbReference type="AlphaFoldDB" id="A0A645EQ12"/>
<proteinExistence type="predicted"/>
<protein>
    <submittedName>
        <fullName evidence="1">Uncharacterized protein</fullName>
    </submittedName>
</protein>
<reference evidence="1" key="1">
    <citation type="submission" date="2019-08" db="EMBL/GenBank/DDBJ databases">
        <authorList>
            <person name="Kucharzyk K."/>
            <person name="Murdoch R.W."/>
            <person name="Higgins S."/>
            <person name="Loffler F."/>
        </authorList>
    </citation>
    <scope>NUCLEOTIDE SEQUENCE</scope>
</reference>
<evidence type="ECO:0000313" key="1">
    <source>
        <dbReference type="EMBL" id="MPN04108.1"/>
    </source>
</evidence>
<dbReference type="EMBL" id="VSSQ01050037">
    <property type="protein sequence ID" value="MPN04108.1"/>
    <property type="molecule type" value="Genomic_DNA"/>
</dbReference>
<accession>A0A645EQ12</accession>
<comment type="caution">
    <text evidence="1">The sequence shown here is derived from an EMBL/GenBank/DDBJ whole genome shotgun (WGS) entry which is preliminary data.</text>
</comment>
<gene>
    <name evidence="1" type="ORF">SDC9_151344</name>
</gene>